<evidence type="ECO:0000313" key="11">
    <source>
        <dbReference type="Proteomes" id="UP001242368"/>
    </source>
</evidence>
<dbReference type="PANTHER" id="PTHR48069">
    <property type="entry name" value="DIHYDROFOLATE REDUCTASE"/>
    <property type="match status" value="1"/>
</dbReference>
<dbReference type="InterPro" id="IPR001796">
    <property type="entry name" value="DHFR_dom"/>
</dbReference>
<dbReference type="PIRSF" id="PIRSF000194">
    <property type="entry name" value="DHFR"/>
    <property type="match status" value="1"/>
</dbReference>
<comment type="similarity">
    <text evidence="2 8">Belongs to the dihydrofolate reductase family.</text>
</comment>
<dbReference type="Proteomes" id="UP001242368">
    <property type="component" value="Unassembled WGS sequence"/>
</dbReference>
<comment type="catalytic activity">
    <reaction evidence="8">
        <text>(6S)-5,6,7,8-tetrahydrofolate + NADP(+) = 7,8-dihydrofolate + NADPH + H(+)</text>
        <dbReference type="Rhea" id="RHEA:15009"/>
        <dbReference type="ChEBI" id="CHEBI:15378"/>
        <dbReference type="ChEBI" id="CHEBI:57451"/>
        <dbReference type="ChEBI" id="CHEBI:57453"/>
        <dbReference type="ChEBI" id="CHEBI:57783"/>
        <dbReference type="ChEBI" id="CHEBI:58349"/>
        <dbReference type="EC" id="1.5.1.3"/>
    </reaction>
</comment>
<dbReference type="PRINTS" id="PR00070">
    <property type="entry name" value="DHFR"/>
</dbReference>
<keyword evidence="11" id="KW-1185">Reference proteome</keyword>
<keyword evidence="5 8" id="KW-0521">NADP</keyword>
<dbReference type="EC" id="1.5.1.3" evidence="3 8"/>
<dbReference type="SUPFAM" id="SSF53597">
    <property type="entry name" value="Dihydrofolate reductase-like"/>
    <property type="match status" value="1"/>
</dbReference>
<evidence type="ECO:0000256" key="5">
    <source>
        <dbReference type="ARBA" id="ARBA00022857"/>
    </source>
</evidence>
<evidence type="ECO:0000256" key="6">
    <source>
        <dbReference type="ARBA" id="ARBA00023002"/>
    </source>
</evidence>
<dbReference type="InterPro" id="IPR012259">
    <property type="entry name" value="DHFR"/>
</dbReference>
<sequence length="164" mass="18798">MEILLIAAIAKNNAIGKDNKLLWHLPDDFKYFKAQTTGHYIIMGRKTFETFPKPLPNRTHIIITNQKDYVVPENCYIVNSVADALHLCEEHQQQKVYVIGGGQIYEQMMNVATGLEITHVDVTPDADAFFPQIDPEKWQPVSVVTHAIDEKHLYAFNITVYKKK</sequence>
<evidence type="ECO:0000256" key="8">
    <source>
        <dbReference type="PIRNR" id="PIRNR000194"/>
    </source>
</evidence>
<evidence type="ECO:0000256" key="4">
    <source>
        <dbReference type="ARBA" id="ARBA00022563"/>
    </source>
</evidence>
<reference evidence="11" key="1">
    <citation type="journal article" date="2019" name="Int. J. Syst. Evol. Microbiol.">
        <title>The Global Catalogue of Microorganisms (GCM) 10K type strain sequencing project: providing services to taxonomists for standard genome sequencing and annotation.</title>
        <authorList>
            <consortium name="The Broad Institute Genomics Platform"/>
            <consortium name="The Broad Institute Genome Sequencing Center for Infectious Disease"/>
            <person name="Wu L."/>
            <person name="Ma J."/>
        </authorList>
    </citation>
    <scope>NUCLEOTIDE SEQUENCE [LARGE SCALE GENOMIC DNA]</scope>
    <source>
        <strain evidence="11">CECT 7184</strain>
    </source>
</reference>
<dbReference type="RefSeq" id="WP_290363925.1">
    <property type="nucleotide sequence ID" value="NZ_JAUFQU010000001.1"/>
</dbReference>
<proteinExistence type="inferred from homology"/>
<dbReference type="Pfam" id="PF00186">
    <property type="entry name" value="DHFR_1"/>
    <property type="match status" value="1"/>
</dbReference>
<keyword evidence="6 8" id="KW-0560">Oxidoreductase</keyword>
<evidence type="ECO:0000256" key="1">
    <source>
        <dbReference type="ARBA" id="ARBA00004903"/>
    </source>
</evidence>
<accession>A0ABT8CXZ5</accession>
<name>A0ABT8CXZ5_9FLAO</name>
<organism evidence="10 11">
    <name type="scientific">Paenimyroides ceti</name>
    <dbReference type="NCBI Taxonomy" id="395087"/>
    <lineage>
        <taxon>Bacteria</taxon>
        <taxon>Pseudomonadati</taxon>
        <taxon>Bacteroidota</taxon>
        <taxon>Flavobacteriia</taxon>
        <taxon>Flavobacteriales</taxon>
        <taxon>Flavobacteriaceae</taxon>
        <taxon>Paenimyroides</taxon>
    </lineage>
</organism>
<keyword evidence="4 8" id="KW-0554">One-carbon metabolism</keyword>
<evidence type="ECO:0000256" key="7">
    <source>
        <dbReference type="ARBA" id="ARBA00025067"/>
    </source>
</evidence>
<evidence type="ECO:0000259" key="9">
    <source>
        <dbReference type="PROSITE" id="PS51330"/>
    </source>
</evidence>
<dbReference type="PROSITE" id="PS51330">
    <property type="entry name" value="DHFR_2"/>
    <property type="match status" value="1"/>
</dbReference>
<comment type="function">
    <text evidence="7 8">Key enzyme in folate metabolism. Catalyzes an essential reaction for de novo glycine and purine synthesis, and for DNA precursor synthesis.</text>
</comment>
<dbReference type="Gene3D" id="3.40.430.10">
    <property type="entry name" value="Dihydrofolate Reductase, subunit A"/>
    <property type="match status" value="1"/>
</dbReference>
<dbReference type="CDD" id="cd00209">
    <property type="entry name" value="DHFR"/>
    <property type="match status" value="1"/>
</dbReference>
<dbReference type="PANTHER" id="PTHR48069:SF3">
    <property type="entry name" value="DIHYDROFOLATE REDUCTASE"/>
    <property type="match status" value="1"/>
</dbReference>
<evidence type="ECO:0000256" key="2">
    <source>
        <dbReference type="ARBA" id="ARBA00009539"/>
    </source>
</evidence>
<dbReference type="EMBL" id="JAUFQU010000001">
    <property type="protein sequence ID" value="MDN3708040.1"/>
    <property type="molecule type" value="Genomic_DNA"/>
</dbReference>
<evidence type="ECO:0000313" key="10">
    <source>
        <dbReference type="EMBL" id="MDN3708040.1"/>
    </source>
</evidence>
<gene>
    <name evidence="10" type="ORF">QW060_13075</name>
</gene>
<evidence type="ECO:0000256" key="3">
    <source>
        <dbReference type="ARBA" id="ARBA00012856"/>
    </source>
</evidence>
<comment type="pathway">
    <text evidence="1 8">Cofactor biosynthesis; tetrahydrofolate biosynthesis; 5,6,7,8-tetrahydrofolate from 7,8-dihydrofolate: step 1/1.</text>
</comment>
<comment type="caution">
    <text evidence="10">The sequence shown here is derived from an EMBL/GenBank/DDBJ whole genome shotgun (WGS) entry which is preliminary data.</text>
</comment>
<dbReference type="InterPro" id="IPR024072">
    <property type="entry name" value="DHFR-like_dom_sf"/>
</dbReference>
<dbReference type="GO" id="GO:0004146">
    <property type="term" value="F:dihydrofolate reductase activity"/>
    <property type="evidence" value="ECO:0007669"/>
    <property type="project" value="UniProtKB-EC"/>
</dbReference>
<protein>
    <recommendedName>
        <fullName evidence="3 8">Dihydrofolate reductase</fullName>
        <ecNumber evidence="3 8">1.5.1.3</ecNumber>
    </recommendedName>
</protein>
<feature type="domain" description="DHFR" evidence="9">
    <location>
        <begin position="2"/>
        <end position="163"/>
    </location>
</feature>